<comment type="similarity">
    <text evidence="9">Belongs to the glycosyltransferase 9 family.</text>
</comment>
<keyword evidence="5" id="KW-0328">Glycosyltransferase</keyword>
<comment type="catalytic activity">
    <reaction evidence="13">
        <text>an alpha-Kdo-(2-&gt;4)-alpha-Kdo-(2-&gt;6)-lipid A + ADP-L-glycero-beta-D-manno-heptose = an L-alpha-D-Hep-(1-&gt;5)-[alpha-Kdo-(2-&gt;4)]-alpha-Kdo-(2-&gt;6)-lipid A + ADP + H(+)</text>
        <dbReference type="Rhea" id="RHEA:74067"/>
        <dbReference type="ChEBI" id="CHEBI:15378"/>
        <dbReference type="ChEBI" id="CHEBI:61506"/>
        <dbReference type="ChEBI" id="CHEBI:176431"/>
        <dbReference type="ChEBI" id="CHEBI:193068"/>
        <dbReference type="ChEBI" id="CHEBI:456216"/>
        <dbReference type="EC" id="2.4.99.23"/>
    </reaction>
</comment>
<dbReference type="CDD" id="cd03789">
    <property type="entry name" value="GT9_LPS_heptosyltransferase"/>
    <property type="match status" value="1"/>
</dbReference>
<evidence type="ECO:0000256" key="10">
    <source>
        <dbReference type="ARBA" id="ARBA00044041"/>
    </source>
</evidence>
<comment type="caution">
    <text evidence="14">The sequence shown here is derived from an EMBL/GenBank/DDBJ whole genome shotgun (WGS) entry which is preliminary data.</text>
</comment>
<keyword evidence="8" id="KW-0472">Membrane</keyword>
<protein>
    <recommendedName>
        <fullName evidence="11">Lipopolysaccharide heptosyltransferase 1</fullName>
        <ecNumber evidence="10">2.4.99.23</ecNumber>
    </recommendedName>
    <alternativeName>
        <fullName evidence="12">ADP-heptose:lipopolysaccharide heptosyltransferase I</fullName>
    </alternativeName>
</protein>
<organism evidence="14 15">
    <name type="scientific">Thiobacter aerophilum</name>
    <dbReference type="NCBI Taxonomy" id="3121275"/>
    <lineage>
        <taxon>Bacteria</taxon>
        <taxon>Pseudomonadati</taxon>
        <taxon>Pseudomonadota</taxon>
        <taxon>Betaproteobacteria</taxon>
        <taxon>Burkholderiales</taxon>
        <taxon>Thiobacteraceae</taxon>
        <taxon>Thiobacter</taxon>
    </lineage>
</organism>
<evidence type="ECO:0000313" key="15">
    <source>
        <dbReference type="Proteomes" id="UP001482231"/>
    </source>
</evidence>
<dbReference type="NCBIfam" id="TIGR02193">
    <property type="entry name" value="heptsyl_trn_I"/>
    <property type="match status" value="1"/>
</dbReference>
<evidence type="ECO:0000256" key="13">
    <source>
        <dbReference type="ARBA" id="ARBA00049201"/>
    </source>
</evidence>
<evidence type="ECO:0000256" key="12">
    <source>
        <dbReference type="ARBA" id="ARBA00044330"/>
    </source>
</evidence>
<dbReference type="Proteomes" id="UP001482231">
    <property type="component" value="Unassembled WGS sequence"/>
</dbReference>
<keyword evidence="4" id="KW-0997">Cell inner membrane</keyword>
<proteinExistence type="inferred from homology"/>
<evidence type="ECO:0000256" key="11">
    <source>
        <dbReference type="ARBA" id="ARBA00044190"/>
    </source>
</evidence>
<reference evidence="14 15" key="1">
    <citation type="submission" date="2024-02" db="EMBL/GenBank/DDBJ databases">
        <title>New thermophilic sulfur-oxidizing bacteria from a hot springs of the Uzon caldera (Kamchatka, Russia).</title>
        <authorList>
            <person name="Dukat A.M."/>
            <person name="Elcheninov A.G."/>
            <person name="Frolov E.N."/>
        </authorList>
    </citation>
    <scope>NUCLEOTIDE SEQUENCE [LARGE SCALE GENOMIC DNA]</scope>
    <source>
        <strain evidence="14 15">AK1</strain>
    </source>
</reference>
<accession>A0ABV0EGD0</accession>
<sequence length="330" mass="35960">MVCVYAVAPMRVLLVKTSSMGDVIHNLPVVADIRARYPYARIDWLVEEAFADIPRLNPGVERVIPVALRRWRRQLLRPAVWREMAAFRRRVWAHAYDVILDTQGLIKSALLARLAQGAHVGYCADCAREPLAARFYDRCHSVDAQAHAVVRYRALAAAAFALPADLPLDYGLPRPAQAPSFAPEAPYGVLLTATSRREKLWPEAHWVALGHALVSRGFGLVLPWGSLAEYERARRIADQLPGTIPAPRLTLTEAAALLAHARLVVGVDTGLAHLATAVGTPTIGLYGGSDPRRNGLYATTPVANLGVPGRFAQVSEVLAVVDTWLGRGTV</sequence>
<dbReference type="InterPro" id="IPR051199">
    <property type="entry name" value="LPS_LOS_Heptosyltrfase"/>
</dbReference>
<keyword evidence="15" id="KW-1185">Reference proteome</keyword>
<dbReference type="PANTHER" id="PTHR30160">
    <property type="entry name" value="TETRAACYLDISACCHARIDE 4'-KINASE-RELATED"/>
    <property type="match status" value="1"/>
</dbReference>
<gene>
    <name evidence="14" type="primary">waaC</name>
    <name evidence="14" type="ORF">V6E02_04405</name>
</gene>
<evidence type="ECO:0000256" key="9">
    <source>
        <dbReference type="ARBA" id="ARBA00043995"/>
    </source>
</evidence>
<evidence type="ECO:0000256" key="7">
    <source>
        <dbReference type="ARBA" id="ARBA00022985"/>
    </source>
</evidence>
<dbReference type="InterPro" id="IPR002201">
    <property type="entry name" value="Glyco_trans_9"/>
</dbReference>
<evidence type="ECO:0000256" key="2">
    <source>
        <dbReference type="ARBA" id="ARBA00004713"/>
    </source>
</evidence>
<evidence type="ECO:0000313" key="14">
    <source>
        <dbReference type="EMBL" id="MEO1766449.1"/>
    </source>
</evidence>
<dbReference type="EC" id="2.4.99.23" evidence="10"/>
<comment type="subcellular location">
    <subcellularLocation>
        <location evidence="1">Cell inner membrane</location>
        <topology evidence="1">Peripheral membrane protein</topology>
        <orientation evidence="1">Cytoplasmic side</orientation>
    </subcellularLocation>
</comment>
<dbReference type="Pfam" id="PF01075">
    <property type="entry name" value="Glyco_transf_9"/>
    <property type="match status" value="1"/>
</dbReference>
<dbReference type="PANTHER" id="PTHR30160:SF19">
    <property type="entry name" value="LIPOPOLYSACCHARIDE HEPTOSYLTRANSFERASE 1"/>
    <property type="match status" value="1"/>
</dbReference>
<evidence type="ECO:0000256" key="1">
    <source>
        <dbReference type="ARBA" id="ARBA00004515"/>
    </source>
</evidence>
<evidence type="ECO:0000256" key="4">
    <source>
        <dbReference type="ARBA" id="ARBA00022519"/>
    </source>
</evidence>
<evidence type="ECO:0000256" key="5">
    <source>
        <dbReference type="ARBA" id="ARBA00022676"/>
    </source>
</evidence>
<evidence type="ECO:0000256" key="8">
    <source>
        <dbReference type="ARBA" id="ARBA00023136"/>
    </source>
</evidence>
<keyword evidence="7" id="KW-0448">Lipopolysaccharide biosynthesis</keyword>
<evidence type="ECO:0000256" key="3">
    <source>
        <dbReference type="ARBA" id="ARBA00022475"/>
    </source>
</evidence>
<dbReference type="Gene3D" id="3.40.50.2000">
    <property type="entry name" value="Glycogen Phosphorylase B"/>
    <property type="match status" value="2"/>
</dbReference>
<dbReference type="RefSeq" id="WP_347307518.1">
    <property type="nucleotide sequence ID" value="NZ_JBAJEX010000002.1"/>
</dbReference>
<comment type="pathway">
    <text evidence="2">Bacterial outer membrane biogenesis; LPS core biosynthesis.</text>
</comment>
<evidence type="ECO:0000256" key="6">
    <source>
        <dbReference type="ARBA" id="ARBA00022679"/>
    </source>
</evidence>
<dbReference type="EMBL" id="JBAJEX010000002">
    <property type="protein sequence ID" value="MEO1766449.1"/>
    <property type="molecule type" value="Genomic_DNA"/>
</dbReference>
<name>A0ABV0EGD0_9BURK</name>
<dbReference type="SUPFAM" id="SSF53756">
    <property type="entry name" value="UDP-Glycosyltransferase/glycogen phosphorylase"/>
    <property type="match status" value="1"/>
</dbReference>
<keyword evidence="3" id="KW-1003">Cell membrane</keyword>
<dbReference type="InterPro" id="IPR011908">
    <property type="entry name" value="LipoPS_heptosylTferase-I"/>
</dbReference>
<keyword evidence="6" id="KW-0808">Transferase</keyword>